<sequence>MDPLHEMEPVVGTAGGTKNRRLRLDSPGMQGKILKRSRKGQEDFDRLCRPLKFDYESPYFIDKVVSYLPTALRKGNYDFVDAFLAVYPAFATTLKVLVLIMDKIINILYFLIHWMQKMPEDFSMALNRMILKRLLDYLYQDFPQVFHRLRVQTLVSQLGGQKSAETPEEDEEARDGGFRRATTPLAPIPDATEMQEKLHPSPPSVAGPPGDLTPKEDTESADSATGGPTLPEDAPEQLKRTSADSVHVIIPIQTAEHIPAVVPVVPLPDDDV</sequence>
<name>A0AAW0I8N2_MYOGA</name>
<dbReference type="Proteomes" id="UP001488838">
    <property type="component" value="Unassembled WGS sequence"/>
</dbReference>
<gene>
    <name evidence="2" type="ORF">U0070_022049</name>
</gene>
<feature type="region of interest" description="Disordered" evidence="1">
    <location>
        <begin position="1"/>
        <end position="24"/>
    </location>
</feature>
<dbReference type="Gene3D" id="1.20.870.10">
    <property type="entry name" value="Son of sevenless (SoS) protein Chain: S domain 1"/>
    <property type="match status" value="1"/>
</dbReference>
<comment type="caution">
    <text evidence="2">The sequence shown here is derived from an EMBL/GenBank/DDBJ whole genome shotgun (WGS) entry which is preliminary data.</text>
</comment>
<dbReference type="SUPFAM" id="SSF48366">
    <property type="entry name" value="Ras GEF"/>
    <property type="match status" value="1"/>
</dbReference>
<dbReference type="PANTHER" id="PTHR46793">
    <property type="entry name" value="1700018F24RIK PROTEIN-RELATED-RELATED"/>
    <property type="match status" value="1"/>
</dbReference>
<dbReference type="EMBL" id="JBBHLL010000193">
    <property type="protein sequence ID" value="KAK7810577.1"/>
    <property type="molecule type" value="Genomic_DNA"/>
</dbReference>
<evidence type="ECO:0000313" key="3">
    <source>
        <dbReference type="Proteomes" id="UP001488838"/>
    </source>
</evidence>
<dbReference type="AlphaFoldDB" id="A0AAW0I8N2"/>
<evidence type="ECO:0000256" key="1">
    <source>
        <dbReference type="SAM" id="MobiDB-lite"/>
    </source>
</evidence>
<dbReference type="InterPro" id="IPR023578">
    <property type="entry name" value="Ras_GEF_dom_sf"/>
</dbReference>
<dbReference type="PANTHER" id="PTHR46793:SF1">
    <property type="entry name" value="1700018F24RIK PROTEIN-RELATED"/>
    <property type="match status" value="1"/>
</dbReference>
<organism evidence="2 3">
    <name type="scientific">Myodes glareolus</name>
    <name type="common">Bank vole</name>
    <name type="synonym">Clethrionomys glareolus</name>
    <dbReference type="NCBI Taxonomy" id="447135"/>
    <lineage>
        <taxon>Eukaryota</taxon>
        <taxon>Metazoa</taxon>
        <taxon>Chordata</taxon>
        <taxon>Craniata</taxon>
        <taxon>Vertebrata</taxon>
        <taxon>Euteleostomi</taxon>
        <taxon>Mammalia</taxon>
        <taxon>Eutheria</taxon>
        <taxon>Euarchontoglires</taxon>
        <taxon>Glires</taxon>
        <taxon>Rodentia</taxon>
        <taxon>Myomorpha</taxon>
        <taxon>Muroidea</taxon>
        <taxon>Cricetidae</taxon>
        <taxon>Arvicolinae</taxon>
        <taxon>Myodes</taxon>
    </lineage>
</organism>
<keyword evidence="3" id="KW-1185">Reference proteome</keyword>
<feature type="region of interest" description="Disordered" evidence="1">
    <location>
        <begin position="157"/>
        <end position="242"/>
    </location>
</feature>
<evidence type="ECO:0000313" key="2">
    <source>
        <dbReference type="EMBL" id="KAK7810577.1"/>
    </source>
</evidence>
<proteinExistence type="predicted"/>
<reference evidence="2 3" key="1">
    <citation type="journal article" date="2023" name="bioRxiv">
        <title>Conserved and derived expression patterns and positive selection on dental genes reveal complex evolutionary context of ever-growing rodent molars.</title>
        <authorList>
            <person name="Calamari Z.T."/>
            <person name="Song A."/>
            <person name="Cohen E."/>
            <person name="Akter M."/>
            <person name="Roy R.D."/>
            <person name="Hallikas O."/>
            <person name="Christensen M.M."/>
            <person name="Li P."/>
            <person name="Marangoni P."/>
            <person name="Jernvall J."/>
            <person name="Klein O.D."/>
        </authorList>
    </citation>
    <scope>NUCLEOTIDE SEQUENCE [LARGE SCALE GENOMIC DNA]</scope>
    <source>
        <strain evidence="2">V071</strain>
    </source>
</reference>
<protein>
    <submittedName>
        <fullName evidence="2">Uncharacterized protein</fullName>
    </submittedName>
</protein>
<accession>A0AAW0I8N2</accession>